<dbReference type="Proteomes" id="UP000267418">
    <property type="component" value="Unassembled WGS sequence"/>
</dbReference>
<reference evidence="3 4" key="1">
    <citation type="submission" date="2018-12" db="EMBL/GenBank/DDBJ databases">
        <title>The genome of Variovorax gossypii DSM 100435.</title>
        <authorList>
            <person name="Gao J."/>
            <person name="Sun J."/>
        </authorList>
    </citation>
    <scope>NUCLEOTIDE SEQUENCE [LARGE SCALE GENOMIC DNA]</scope>
    <source>
        <strain evidence="3 4">DSM 100435</strain>
    </source>
</reference>
<feature type="region of interest" description="Disordered" evidence="1">
    <location>
        <begin position="75"/>
        <end position="111"/>
    </location>
</feature>
<feature type="compositionally biased region" description="Polar residues" evidence="1">
    <location>
        <begin position="75"/>
        <end position="105"/>
    </location>
</feature>
<dbReference type="EMBL" id="RXOE01000011">
    <property type="protein sequence ID" value="RTQ30808.1"/>
    <property type="molecule type" value="Genomic_DNA"/>
</dbReference>
<accession>A0A431TCZ6</accession>
<gene>
    <name evidence="3" type="ORF">EJP69_27615</name>
</gene>
<dbReference type="RefSeq" id="WP_126473535.1">
    <property type="nucleotide sequence ID" value="NZ_RXOE01000011.1"/>
</dbReference>
<feature type="chain" id="PRO_5019359434" evidence="2">
    <location>
        <begin position="22"/>
        <end position="172"/>
    </location>
</feature>
<evidence type="ECO:0000256" key="2">
    <source>
        <dbReference type="SAM" id="SignalP"/>
    </source>
</evidence>
<evidence type="ECO:0000313" key="3">
    <source>
        <dbReference type="EMBL" id="RTQ30808.1"/>
    </source>
</evidence>
<protein>
    <submittedName>
        <fullName evidence="3">Uncharacterized protein</fullName>
    </submittedName>
</protein>
<dbReference type="OrthoDB" id="8851159at2"/>
<organism evidence="3 4">
    <name type="scientific">Variovorax gossypii</name>
    <dbReference type="NCBI Taxonomy" id="1679495"/>
    <lineage>
        <taxon>Bacteria</taxon>
        <taxon>Pseudomonadati</taxon>
        <taxon>Pseudomonadota</taxon>
        <taxon>Betaproteobacteria</taxon>
        <taxon>Burkholderiales</taxon>
        <taxon>Comamonadaceae</taxon>
        <taxon>Variovorax</taxon>
    </lineage>
</organism>
<keyword evidence="4" id="KW-1185">Reference proteome</keyword>
<keyword evidence="2" id="KW-0732">Signal</keyword>
<name>A0A431TCZ6_9BURK</name>
<proteinExistence type="predicted"/>
<dbReference type="AlphaFoldDB" id="A0A431TCZ6"/>
<sequence>MQRVFLLAVVCAPLAAFANNAGENAAWQFQTSTDKVNQAAIQDMIRKQKSGYYSAPVYNTTNNIGRQYNCNVSATSTGNDGNNSTVANSPSTAGSTSNASGNDSRTAVGTLGGATVGTSQANSGAVASGIVGGTSSQVQGAANQALNSTQGNTGAQTASVGGSSACAFGVLN</sequence>
<feature type="signal peptide" evidence="2">
    <location>
        <begin position="1"/>
        <end position="21"/>
    </location>
</feature>
<evidence type="ECO:0000256" key="1">
    <source>
        <dbReference type="SAM" id="MobiDB-lite"/>
    </source>
</evidence>
<evidence type="ECO:0000313" key="4">
    <source>
        <dbReference type="Proteomes" id="UP000267418"/>
    </source>
</evidence>
<comment type="caution">
    <text evidence="3">The sequence shown here is derived from an EMBL/GenBank/DDBJ whole genome shotgun (WGS) entry which is preliminary data.</text>
</comment>